<evidence type="ECO:0000256" key="3">
    <source>
        <dbReference type="ARBA" id="ARBA00022927"/>
    </source>
</evidence>
<dbReference type="GO" id="GO:0016192">
    <property type="term" value="P:vesicle-mediated transport"/>
    <property type="evidence" value="ECO:0007669"/>
    <property type="project" value="InterPro"/>
</dbReference>
<keyword evidence="4" id="KW-0472">Membrane</keyword>
<accession>A0A852IY36</accession>
<proteinExistence type="predicted"/>
<reference evidence="6" key="1">
    <citation type="submission" date="2020-02" db="EMBL/GenBank/DDBJ databases">
        <title>Bird 10,000 Genomes (B10K) Project - Family phase.</title>
        <authorList>
            <person name="Zhang G."/>
        </authorList>
    </citation>
    <scope>NUCLEOTIDE SEQUENCE</scope>
    <source>
        <strain evidence="6">B10K-DU-002-37</strain>
        <tissue evidence="6">Muscle</tissue>
    </source>
</reference>
<evidence type="ECO:0000259" key="5">
    <source>
        <dbReference type="PROSITE" id="PS51072"/>
    </source>
</evidence>
<evidence type="ECO:0000256" key="4">
    <source>
        <dbReference type="ARBA" id="ARBA00023136"/>
    </source>
</evidence>
<dbReference type="GO" id="GO:0006886">
    <property type="term" value="P:intracellular protein transport"/>
    <property type="evidence" value="ECO:0007669"/>
    <property type="project" value="InterPro"/>
</dbReference>
<dbReference type="AlphaFoldDB" id="A0A852IY36"/>
<dbReference type="EMBL" id="WAAF01014066">
    <property type="protein sequence ID" value="NXX46945.1"/>
    <property type="molecule type" value="Genomic_DNA"/>
</dbReference>
<feature type="non-terminal residue" evidence="6">
    <location>
        <position position="320"/>
    </location>
</feature>
<dbReference type="PANTHER" id="PTHR10529">
    <property type="entry name" value="AP COMPLEX SUBUNIT MU"/>
    <property type="match status" value="1"/>
</dbReference>
<dbReference type="InterPro" id="IPR050431">
    <property type="entry name" value="Adaptor_comp_med_subunit"/>
</dbReference>
<dbReference type="OrthoDB" id="10259133at2759"/>
<feature type="domain" description="MHD" evidence="5">
    <location>
        <begin position="68"/>
        <end position="319"/>
    </location>
</feature>
<comment type="caution">
    <text evidence="6">The sequence shown here is derived from an EMBL/GenBank/DDBJ whole genome shotgun (WGS) entry which is preliminary data.</text>
</comment>
<dbReference type="InterPro" id="IPR028565">
    <property type="entry name" value="MHD"/>
</dbReference>
<dbReference type="InterPro" id="IPR001392">
    <property type="entry name" value="Clathrin_mu"/>
</dbReference>
<comment type="subcellular location">
    <subcellularLocation>
        <location evidence="1">Endomembrane system</location>
    </subcellularLocation>
</comment>
<dbReference type="InterPro" id="IPR036168">
    <property type="entry name" value="AP2_Mu_C_sf"/>
</dbReference>
<keyword evidence="3" id="KW-0653">Protein transport</keyword>
<dbReference type="SUPFAM" id="SSF49447">
    <property type="entry name" value="Second domain of Mu2 adaptin subunit (ap50) of ap2 adaptor"/>
    <property type="match status" value="1"/>
</dbReference>
<dbReference type="GO" id="GO:0030131">
    <property type="term" value="C:clathrin adaptor complex"/>
    <property type="evidence" value="ECO:0007669"/>
    <property type="project" value="InterPro"/>
</dbReference>
<name>A0A852IY36_9PICI</name>
<organism evidence="6 7">
    <name type="scientific">Tricholaema leucomelas</name>
    <name type="common">pied barbet</name>
    <dbReference type="NCBI Taxonomy" id="240729"/>
    <lineage>
        <taxon>Eukaryota</taxon>
        <taxon>Metazoa</taxon>
        <taxon>Chordata</taxon>
        <taxon>Craniata</taxon>
        <taxon>Vertebrata</taxon>
        <taxon>Euteleostomi</taxon>
        <taxon>Archelosauria</taxon>
        <taxon>Archosauria</taxon>
        <taxon>Dinosauria</taxon>
        <taxon>Saurischia</taxon>
        <taxon>Theropoda</taxon>
        <taxon>Coelurosauria</taxon>
        <taxon>Aves</taxon>
        <taxon>Neognathae</taxon>
        <taxon>Neoaves</taxon>
        <taxon>Telluraves</taxon>
        <taxon>Coraciimorphae</taxon>
        <taxon>Piciformes</taxon>
        <taxon>Lybiidae</taxon>
        <taxon>Tricholaema lacrymosa</taxon>
    </lineage>
</organism>
<evidence type="ECO:0000256" key="2">
    <source>
        <dbReference type="ARBA" id="ARBA00022448"/>
    </source>
</evidence>
<dbReference type="Gene3D" id="2.60.40.1170">
    <property type="entry name" value="Mu homology domain, subdomain B"/>
    <property type="match status" value="2"/>
</dbReference>
<sequence length="320" mass="34204">DHGHIQTTSAEVLRNLLHAEPVPTKAFSLLDLGTIGLFGAETQQSRVAPGGASCRPLALPTHGEQGSRNEIFVDVVERLTVVIAANGTPMKVDVQGEIRLKSFLPSSGELRLGLTEEFCVGKSELRGYGTAVRVDDCSFHSCVQLDEFHSSRVLKVTPGQGEVSGHLRGHWGGAPPRLTLPLPSSCRLQLYLKLRCDLPPKSQALNVRLQLPVPKGVSSLAQELSSPEQTAELQPGTKSLCWSIPRCQGGSQLAATFKMAVPGPGALLELGPAALSFELPGTTCSGLRVRFLRAPGGGPGGAPQRWVRYLTHSDSYVLRL</sequence>
<evidence type="ECO:0000256" key="1">
    <source>
        <dbReference type="ARBA" id="ARBA00004308"/>
    </source>
</evidence>
<evidence type="ECO:0000313" key="7">
    <source>
        <dbReference type="Proteomes" id="UP000627253"/>
    </source>
</evidence>
<dbReference type="Proteomes" id="UP000627253">
    <property type="component" value="Unassembled WGS sequence"/>
</dbReference>
<keyword evidence="7" id="KW-1185">Reference proteome</keyword>
<dbReference type="PIRSF" id="PIRSF005992">
    <property type="entry name" value="Clathrin_mu"/>
    <property type="match status" value="1"/>
</dbReference>
<protein>
    <submittedName>
        <fullName evidence="6">AP4M1 protein</fullName>
    </submittedName>
</protein>
<gene>
    <name evidence="6" type="primary">Ap4m1</name>
    <name evidence="6" type="ORF">TRILEU_R14732</name>
</gene>
<dbReference type="Pfam" id="PF00928">
    <property type="entry name" value="Adap_comp_sub"/>
    <property type="match status" value="1"/>
</dbReference>
<keyword evidence="2" id="KW-0813">Transport</keyword>
<feature type="non-terminal residue" evidence="6">
    <location>
        <position position="1"/>
    </location>
</feature>
<evidence type="ECO:0000313" key="6">
    <source>
        <dbReference type="EMBL" id="NXX46945.1"/>
    </source>
</evidence>
<dbReference type="PRINTS" id="PR00314">
    <property type="entry name" value="CLATHRINADPT"/>
</dbReference>
<dbReference type="PROSITE" id="PS51072">
    <property type="entry name" value="MHD"/>
    <property type="match status" value="1"/>
</dbReference>
<dbReference type="GO" id="GO:0012505">
    <property type="term" value="C:endomembrane system"/>
    <property type="evidence" value="ECO:0007669"/>
    <property type="project" value="UniProtKB-SubCell"/>
</dbReference>